<protein>
    <submittedName>
        <fullName evidence="1">Uncharacterized protein</fullName>
    </submittedName>
</protein>
<evidence type="ECO:0000313" key="2">
    <source>
        <dbReference type="EMBL" id="QJA75699.1"/>
    </source>
</evidence>
<accession>A0A6M3IV73</accession>
<organism evidence="1">
    <name type="scientific">viral metagenome</name>
    <dbReference type="NCBI Taxonomy" id="1070528"/>
    <lineage>
        <taxon>unclassified sequences</taxon>
        <taxon>metagenomes</taxon>
        <taxon>organismal metagenomes</taxon>
    </lineage>
</organism>
<dbReference type="EMBL" id="MT141410">
    <property type="protein sequence ID" value="QJA60452.1"/>
    <property type="molecule type" value="Genomic_DNA"/>
</dbReference>
<dbReference type="EMBL" id="MT142179">
    <property type="protein sequence ID" value="QJA75699.1"/>
    <property type="molecule type" value="Genomic_DNA"/>
</dbReference>
<evidence type="ECO:0000313" key="1">
    <source>
        <dbReference type="EMBL" id="QJA60452.1"/>
    </source>
</evidence>
<reference evidence="1" key="1">
    <citation type="submission" date="2020-03" db="EMBL/GenBank/DDBJ databases">
        <title>The deep terrestrial virosphere.</title>
        <authorList>
            <person name="Holmfeldt K."/>
            <person name="Nilsson E."/>
            <person name="Simone D."/>
            <person name="Lopez-Fernandez M."/>
            <person name="Wu X."/>
            <person name="de Brujin I."/>
            <person name="Lundin D."/>
            <person name="Andersson A."/>
            <person name="Bertilsson S."/>
            <person name="Dopson M."/>
        </authorList>
    </citation>
    <scope>NUCLEOTIDE SEQUENCE</scope>
    <source>
        <strain evidence="2">MM415A01721</strain>
        <strain evidence="1">MM415B01114</strain>
    </source>
</reference>
<sequence>MERKNITLDDQTIEYLEWLHEITGLNHSLLIRKGIRLLRTYIMKELKKIVEE</sequence>
<gene>
    <name evidence="2" type="ORF">MM415A01721_0019</name>
    <name evidence="1" type="ORF">MM415B01114_0002</name>
</gene>
<name>A0A6M3IV73_9ZZZZ</name>
<dbReference type="AlphaFoldDB" id="A0A6M3IV73"/>
<proteinExistence type="predicted"/>